<keyword evidence="7" id="KW-0186">Copper</keyword>
<dbReference type="Pfam" id="PF05425">
    <property type="entry name" value="CopD"/>
    <property type="match status" value="1"/>
</dbReference>
<evidence type="ECO:0000313" key="14">
    <source>
        <dbReference type="Proteomes" id="UP000553963"/>
    </source>
</evidence>
<keyword evidence="6 9" id="KW-1133">Transmembrane helix</keyword>
<evidence type="ECO:0000256" key="1">
    <source>
        <dbReference type="ARBA" id="ARBA00004651"/>
    </source>
</evidence>
<dbReference type="InterPro" id="IPR007348">
    <property type="entry name" value="CopC_dom"/>
</dbReference>
<evidence type="ECO:0000259" key="12">
    <source>
        <dbReference type="Pfam" id="PF05425"/>
    </source>
</evidence>
<dbReference type="AlphaFoldDB" id="A0A840AXB4"/>
<keyword evidence="14" id="KW-1185">Reference proteome</keyword>
<comment type="caution">
    <text evidence="13">The sequence shown here is derived from an EMBL/GenBank/DDBJ whole genome shotgun (WGS) entry which is preliminary data.</text>
</comment>
<keyword evidence="2" id="KW-1003">Cell membrane</keyword>
<feature type="transmembrane region" description="Helical" evidence="9">
    <location>
        <begin position="258"/>
        <end position="278"/>
    </location>
</feature>
<feature type="transmembrane region" description="Helical" evidence="9">
    <location>
        <begin position="403"/>
        <end position="422"/>
    </location>
</feature>
<keyword evidence="3 9" id="KW-0812">Transmembrane</keyword>
<comment type="subcellular location">
    <subcellularLocation>
        <location evidence="1">Cell membrane</location>
        <topology evidence="1">Multi-pass membrane protein</topology>
    </subcellularLocation>
</comment>
<accession>A0A840AXB4</accession>
<dbReference type="SUPFAM" id="SSF81296">
    <property type="entry name" value="E set domains"/>
    <property type="match status" value="1"/>
</dbReference>
<feature type="transmembrane region" description="Helical" evidence="9">
    <location>
        <begin position="227"/>
        <end position="251"/>
    </location>
</feature>
<evidence type="ECO:0000256" key="8">
    <source>
        <dbReference type="ARBA" id="ARBA00023136"/>
    </source>
</evidence>
<dbReference type="GO" id="GO:0046688">
    <property type="term" value="P:response to copper ion"/>
    <property type="evidence" value="ECO:0007669"/>
    <property type="project" value="InterPro"/>
</dbReference>
<evidence type="ECO:0000256" key="3">
    <source>
        <dbReference type="ARBA" id="ARBA00022692"/>
    </source>
</evidence>
<dbReference type="EMBL" id="JACIDS010000008">
    <property type="protein sequence ID" value="MBB3933798.1"/>
    <property type="molecule type" value="Genomic_DNA"/>
</dbReference>
<dbReference type="RefSeq" id="WP_246410306.1">
    <property type="nucleotide sequence ID" value="NZ_JACIDS010000008.1"/>
</dbReference>
<dbReference type="InterPro" id="IPR014756">
    <property type="entry name" value="Ig_E-set"/>
</dbReference>
<keyword evidence="5 10" id="KW-0732">Signal</keyword>
<name>A0A840AXB4_9HYPH</name>
<dbReference type="GO" id="GO:0042597">
    <property type="term" value="C:periplasmic space"/>
    <property type="evidence" value="ECO:0007669"/>
    <property type="project" value="InterPro"/>
</dbReference>
<feature type="transmembrane region" description="Helical" evidence="9">
    <location>
        <begin position="188"/>
        <end position="207"/>
    </location>
</feature>
<evidence type="ECO:0000256" key="7">
    <source>
        <dbReference type="ARBA" id="ARBA00023008"/>
    </source>
</evidence>
<feature type="transmembrane region" description="Helical" evidence="9">
    <location>
        <begin position="290"/>
        <end position="313"/>
    </location>
</feature>
<feature type="chain" id="PRO_5032962944" evidence="10">
    <location>
        <begin position="38"/>
        <end position="542"/>
    </location>
</feature>
<evidence type="ECO:0000259" key="11">
    <source>
        <dbReference type="Pfam" id="PF04234"/>
    </source>
</evidence>
<evidence type="ECO:0000256" key="10">
    <source>
        <dbReference type="SAM" id="SignalP"/>
    </source>
</evidence>
<reference evidence="13 14" key="1">
    <citation type="submission" date="2020-08" db="EMBL/GenBank/DDBJ databases">
        <title>Genomic Encyclopedia of Type Strains, Phase IV (KMG-IV): sequencing the most valuable type-strain genomes for metagenomic binning, comparative biology and taxonomic classification.</title>
        <authorList>
            <person name="Goeker M."/>
        </authorList>
    </citation>
    <scope>NUCLEOTIDE SEQUENCE [LARGE SCALE GENOMIC DNA]</scope>
    <source>
        <strain evidence="13 14">DSM 25966</strain>
    </source>
</reference>
<evidence type="ECO:0000256" key="9">
    <source>
        <dbReference type="SAM" id="Phobius"/>
    </source>
</evidence>
<gene>
    <name evidence="13" type="ORF">GGR25_004876</name>
</gene>
<keyword evidence="4" id="KW-0479">Metal-binding</keyword>
<dbReference type="InterPro" id="IPR008457">
    <property type="entry name" value="Cu-R_CopD_dom"/>
</dbReference>
<evidence type="ECO:0000256" key="4">
    <source>
        <dbReference type="ARBA" id="ARBA00022723"/>
    </source>
</evidence>
<dbReference type="Proteomes" id="UP000553963">
    <property type="component" value="Unassembled WGS sequence"/>
</dbReference>
<proteinExistence type="predicted"/>
<dbReference type="Pfam" id="PF04234">
    <property type="entry name" value="CopC"/>
    <property type="match status" value="1"/>
</dbReference>
<evidence type="ECO:0000256" key="2">
    <source>
        <dbReference type="ARBA" id="ARBA00022475"/>
    </source>
</evidence>
<feature type="transmembrane region" description="Helical" evidence="9">
    <location>
        <begin position="358"/>
        <end position="382"/>
    </location>
</feature>
<organism evidence="13 14">
    <name type="scientific">Kaistia hirudinis</name>
    <dbReference type="NCBI Taxonomy" id="1293440"/>
    <lineage>
        <taxon>Bacteria</taxon>
        <taxon>Pseudomonadati</taxon>
        <taxon>Pseudomonadota</taxon>
        <taxon>Alphaproteobacteria</taxon>
        <taxon>Hyphomicrobiales</taxon>
        <taxon>Kaistiaceae</taxon>
        <taxon>Kaistia</taxon>
    </lineage>
</organism>
<feature type="transmembrane region" description="Helical" evidence="9">
    <location>
        <begin position="325"/>
        <end position="346"/>
    </location>
</feature>
<dbReference type="GO" id="GO:0005886">
    <property type="term" value="C:plasma membrane"/>
    <property type="evidence" value="ECO:0007669"/>
    <property type="project" value="UniProtKB-SubCell"/>
</dbReference>
<dbReference type="GO" id="GO:0006825">
    <property type="term" value="P:copper ion transport"/>
    <property type="evidence" value="ECO:0007669"/>
    <property type="project" value="InterPro"/>
</dbReference>
<feature type="transmembrane region" description="Helical" evidence="9">
    <location>
        <begin position="158"/>
        <end position="176"/>
    </location>
</feature>
<dbReference type="InterPro" id="IPR032694">
    <property type="entry name" value="CopC/D"/>
</dbReference>
<evidence type="ECO:0000313" key="13">
    <source>
        <dbReference type="EMBL" id="MBB3933798.1"/>
    </source>
</evidence>
<dbReference type="GO" id="GO:0005507">
    <property type="term" value="F:copper ion binding"/>
    <property type="evidence" value="ECO:0007669"/>
    <property type="project" value="InterPro"/>
</dbReference>
<dbReference type="Gene3D" id="2.60.40.1220">
    <property type="match status" value="1"/>
</dbReference>
<dbReference type="InterPro" id="IPR014755">
    <property type="entry name" value="Cu-Rt/internalin_Ig-like"/>
</dbReference>
<keyword evidence="8 9" id="KW-0472">Membrane</keyword>
<feature type="signal peptide" evidence="10">
    <location>
        <begin position="1"/>
        <end position="37"/>
    </location>
</feature>
<evidence type="ECO:0000256" key="5">
    <source>
        <dbReference type="ARBA" id="ARBA00022729"/>
    </source>
</evidence>
<dbReference type="PANTHER" id="PTHR34820:SF4">
    <property type="entry name" value="INNER MEMBRANE PROTEIN YEBZ"/>
    <property type="match status" value="1"/>
</dbReference>
<evidence type="ECO:0000256" key="6">
    <source>
        <dbReference type="ARBA" id="ARBA00022989"/>
    </source>
</evidence>
<dbReference type="PANTHER" id="PTHR34820">
    <property type="entry name" value="INNER MEMBRANE PROTEIN YEBZ"/>
    <property type="match status" value="1"/>
</dbReference>
<feature type="domain" description="CopC" evidence="11">
    <location>
        <begin position="38"/>
        <end position="129"/>
    </location>
</feature>
<sequence>MRRTPLPASARWQPLAVLMLVLTATALLLGLGSQAHAHAALVDIQPADGAVVAHAPQGFSLSFSEPTSPLVLKLVRPDGSSTVLDRYTLRDATLDIIAPADLGTGTHVLTWRVISEDGHPVGGSSIFSIGAPSAGGLVAPQEAVDWPLRIAIWAARTLLYAGLFIGVGGVFFTSFVGGGTRPVQRTHAVLMLAGLAAVLLSVGLQGLDALDLPLGSLVAALPWKTGLATSYGLTAEIAAASLVAGLAALAVPRQIGRLLTVLAFIGIGLALSASGHASAAHPQWLTRPAVFLHAVGIAFWAGALLPLGVAFASRTSDATPMLRRFSRLIPVALLPLVAAGLLLAAIQLASPSALWTTAYGRVLLAKLVLLAALFALAALNRFRLTGPAEAGDGVAAGRLARSIRVEIILVLAIFAVAAAWRFTPPPRALAEAAARPAELHIHTEKAMAEVTVKPGHVGPVSVGIVIMTGDFGPLDAKGLTLVVSNPAAGIEPIRRTATKGADAVWRVGKLDLPLPGRWQIRLDILVSDFELVKIEDAIDIRP</sequence>
<protein>
    <submittedName>
        <fullName evidence="13">Copper transport protein</fullName>
    </submittedName>
</protein>
<feature type="domain" description="Copper resistance protein D" evidence="12">
    <location>
        <begin position="321"/>
        <end position="420"/>
    </location>
</feature>